<protein>
    <submittedName>
        <fullName evidence="3">Uncharacterized protein</fullName>
    </submittedName>
</protein>
<name>A0A915PE11_9BILA</name>
<dbReference type="WBParaSite" id="scf7180000424321.g12770">
    <property type="protein sequence ID" value="scf7180000424321.g12770"/>
    <property type="gene ID" value="scf7180000424321.g12770"/>
</dbReference>
<evidence type="ECO:0000256" key="1">
    <source>
        <dbReference type="SAM" id="MobiDB-lite"/>
    </source>
</evidence>
<dbReference type="Proteomes" id="UP000887560">
    <property type="component" value="Unplaced"/>
</dbReference>
<dbReference type="AlphaFoldDB" id="A0A915PE11"/>
<evidence type="ECO:0000313" key="3">
    <source>
        <dbReference type="WBParaSite" id="scf7180000424321.g12770"/>
    </source>
</evidence>
<organism evidence="2 3">
    <name type="scientific">Meloidogyne floridensis</name>
    <dbReference type="NCBI Taxonomy" id="298350"/>
    <lineage>
        <taxon>Eukaryota</taxon>
        <taxon>Metazoa</taxon>
        <taxon>Ecdysozoa</taxon>
        <taxon>Nematoda</taxon>
        <taxon>Chromadorea</taxon>
        <taxon>Rhabditida</taxon>
        <taxon>Tylenchina</taxon>
        <taxon>Tylenchomorpha</taxon>
        <taxon>Tylenchoidea</taxon>
        <taxon>Meloidogynidae</taxon>
        <taxon>Meloidogyninae</taxon>
        <taxon>Meloidogyne</taxon>
    </lineage>
</organism>
<feature type="region of interest" description="Disordered" evidence="1">
    <location>
        <begin position="73"/>
        <end position="101"/>
    </location>
</feature>
<accession>A0A915PE11</accession>
<evidence type="ECO:0000313" key="2">
    <source>
        <dbReference type="Proteomes" id="UP000887560"/>
    </source>
</evidence>
<reference evidence="3" key="1">
    <citation type="submission" date="2022-11" db="UniProtKB">
        <authorList>
            <consortium name="WormBaseParasite"/>
        </authorList>
    </citation>
    <scope>IDENTIFICATION</scope>
</reference>
<proteinExistence type="predicted"/>
<keyword evidence="2" id="KW-1185">Reference proteome</keyword>
<sequence>MKQNHHQHQSFDQLTIVSSSTLSNNAICLPSTAKKTVRRLCSSIAKFGICISKNLVLIIVKFEVITNTYNYLKNKGPSRSPPPPIFRKVSAPGSGKQRKSSIPSALLPSLIVATVGGDTPDSGLRMDFAFGRTGNWIFIF</sequence>